<dbReference type="PROSITE" id="PS51285">
    <property type="entry name" value="AGC_KINASE_CTER"/>
    <property type="match status" value="1"/>
</dbReference>
<evidence type="ECO:0000313" key="11">
    <source>
        <dbReference type="EMBL" id="OMJ93625.1"/>
    </source>
</evidence>
<dbReference type="SUPFAM" id="SSF56112">
    <property type="entry name" value="Protein kinase-like (PK-like)"/>
    <property type="match status" value="1"/>
</dbReference>
<proteinExistence type="predicted"/>
<dbReference type="Gene3D" id="3.30.200.20">
    <property type="entry name" value="Phosphorylase Kinase, domain 1"/>
    <property type="match status" value="1"/>
</dbReference>
<dbReference type="GO" id="GO:0004674">
    <property type="term" value="F:protein serine/threonine kinase activity"/>
    <property type="evidence" value="ECO:0007669"/>
    <property type="project" value="UniProtKB-KW"/>
</dbReference>
<dbReference type="EMBL" id="MPUH01000039">
    <property type="protein sequence ID" value="OMJ93625.1"/>
    <property type="molecule type" value="Genomic_DNA"/>
</dbReference>
<comment type="caution">
    <text evidence="11">The sequence shown here is derived from an EMBL/GenBank/DDBJ whole genome shotgun (WGS) entry which is preliminary data.</text>
</comment>
<accession>A0A1R2CX90</accession>
<keyword evidence="4 7" id="KW-0547">Nucleotide-binding</keyword>
<name>A0A1R2CX90_9CILI</name>
<dbReference type="PROSITE" id="PS50011">
    <property type="entry name" value="PROTEIN_KINASE_DOM"/>
    <property type="match status" value="1"/>
</dbReference>
<feature type="compositionally biased region" description="Polar residues" evidence="8">
    <location>
        <begin position="1"/>
        <end position="20"/>
    </location>
</feature>
<evidence type="ECO:0000256" key="7">
    <source>
        <dbReference type="PROSITE-ProRule" id="PRU10141"/>
    </source>
</evidence>
<evidence type="ECO:0000256" key="2">
    <source>
        <dbReference type="ARBA" id="ARBA00022553"/>
    </source>
</evidence>
<keyword evidence="12" id="KW-1185">Reference proteome</keyword>
<dbReference type="InterPro" id="IPR000719">
    <property type="entry name" value="Prot_kinase_dom"/>
</dbReference>
<evidence type="ECO:0000256" key="1">
    <source>
        <dbReference type="ARBA" id="ARBA00022527"/>
    </source>
</evidence>
<reference evidence="11 12" key="1">
    <citation type="submission" date="2016-11" db="EMBL/GenBank/DDBJ databases">
        <title>The macronuclear genome of Stentor coeruleus: a giant cell with tiny introns.</title>
        <authorList>
            <person name="Slabodnick M."/>
            <person name="Ruby J.G."/>
            <person name="Reiff S.B."/>
            <person name="Swart E.C."/>
            <person name="Gosai S."/>
            <person name="Prabakaran S."/>
            <person name="Witkowska E."/>
            <person name="Larue G.E."/>
            <person name="Fisher S."/>
            <person name="Freeman R.M."/>
            <person name="Gunawardena J."/>
            <person name="Chu W."/>
            <person name="Stover N.A."/>
            <person name="Gregory B.D."/>
            <person name="Nowacki M."/>
            <person name="Derisi J."/>
            <person name="Roy S.W."/>
            <person name="Marshall W.F."/>
            <person name="Sood P."/>
        </authorList>
    </citation>
    <scope>NUCLEOTIDE SEQUENCE [LARGE SCALE GENOMIC DNA]</scope>
    <source>
        <strain evidence="11">WM001</strain>
    </source>
</reference>
<dbReference type="Gene3D" id="1.10.510.10">
    <property type="entry name" value="Transferase(Phosphotransferase) domain 1"/>
    <property type="match status" value="1"/>
</dbReference>
<dbReference type="InterPro" id="IPR011009">
    <property type="entry name" value="Kinase-like_dom_sf"/>
</dbReference>
<evidence type="ECO:0000256" key="8">
    <source>
        <dbReference type="SAM" id="MobiDB-lite"/>
    </source>
</evidence>
<dbReference type="SMART" id="SM00220">
    <property type="entry name" value="S_TKc"/>
    <property type="match status" value="1"/>
</dbReference>
<evidence type="ECO:0000256" key="4">
    <source>
        <dbReference type="ARBA" id="ARBA00022741"/>
    </source>
</evidence>
<keyword evidence="3" id="KW-0808">Transferase</keyword>
<evidence type="ECO:0000256" key="3">
    <source>
        <dbReference type="ARBA" id="ARBA00022679"/>
    </source>
</evidence>
<keyword evidence="1" id="KW-0723">Serine/threonine-protein kinase</keyword>
<keyword evidence="2" id="KW-0597">Phosphoprotein</keyword>
<sequence length="508" mass="58197">MGQDESTLSYTQRPQSMRSTNKSKKPDALKEDTKSLIISSHSYSFPLTIPDDTLTCGWLLSESIRIISDINAELAQKVVALSSGKSEGLDCWLLLYERTLVAFKNNDKIIPIFAEPVPERTSLAHFTPLKVIGKGGFSHVTAVRKKDTGQLFAIKTMSKAFVLGEGKTEQIMTEKEILMKMKHPFIVSIYWAFQSVSKLHLVLELCPGGELFYHLHNLGRFTEEQAKFYFSEVMLALEYLHSMRIIYRDLKPENILLDIDGHIRVTDFGLSKQNISLRGRSYSICGSPEYMAPEMLLSGEHGPSVDFYTLGALLYEMLTGLPPYYDKSRSKMQWKIINEDLEIPSYISKAGKDLLSGLLQKKPENRLGFNGIEEIKNAEFCRKINWEAFYNKKVKPPLRPHIRASNFDPEYKDMRIDNEYFAEPVYSDVGFEGFEYNYNTEGEEVKIQNDMSNYSSIINTTTVSLNNSRLKNTEDSREKSEVWSTEISRNDEQLLRSKTKNKSIINYK</sequence>
<dbReference type="InterPro" id="IPR008271">
    <property type="entry name" value="Ser/Thr_kinase_AS"/>
</dbReference>
<dbReference type="GO" id="GO:0005524">
    <property type="term" value="F:ATP binding"/>
    <property type="evidence" value="ECO:0007669"/>
    <property type="project" value="UniProtKB-UniRule"/>
</dbReference>
<evidence type="ECO:0000313" key="12">
    <source>
        <dbReference type="Proteomes" id="UP000187209"/>
    </source>
</evidence>
<keyword evidence="6 7" id="KW-0067">ATP-binding</keyword>
<feature type="domain" description="AGC-kinase C-terminal" evidence="10">
    <location>
        <begin position="382"/>
        <end position="446"/>
    </location>
</feature>
<evidence type="ECO:0008006" key="13">
    <source>
        <dbReference type="Google" id="ProtNLM"/>
    </source>
</evidence>
<dbReference type="InterPro" id="IPR000961">
    <property type="entry name" value="AGC-kinase_C"/>
</dbReference>
<evidence type="ECO:0000256" key="5">
    <source>
        <dbReference type="ARBA" id="ARBA00022777"/>
    </source>
</evidence>
<protein>
    <recommendedName>
        <fullName evidence="13">Protein kinase domain-containing protein</fullName>
    </recommendedName>
</protein>
<organism evidence="11 12">
    <name type="scientific">Stentor coeruleus</name>
    <dbReference type="NCBI Taxonomy" id="5963"/>
    <lineage>
        <taxon>Eukaryota</taxon>
        <taxon>Sar</taxon>
        <taxon>Alveolata</taxon>
        <taxon>Ciliophora</taxon>
        <taxon>Postciliodesmatophora</taxon>
        <taxon>Heterotrichea</taxon>
        <taxon>Heterotrichida</taxon>
        <taxon>Stentoridae</taxon>
        <taxon>Stentor</taxon>
    </lineage>
</organism>
<dbReference type="AlphaFoldDB" id="A0A1R2CX90"/>
<dbReference type="FunFam" id="1.10.510.10:FF:000008">
    <property type="entry name" value="Non-specific serine/threonine protein kinase"/>
    <property type="match status" value="1"/>
</dbReference>
<dbReference type="PROSITE" id="PS00108">
    <property type="entry name" value="PROTEIN_KINASE_ST"/>
    <property type="match status" value="1"/>
</dbReference>
<dbReference type="InterPro" id="IPR017441">
    <property type="entry name" value="Protein_kinase_ATP_BS"/>
</dbReference>
<dbReference type="FunFam" id="3.30.200.20:FF:000042">
    <property type="entry name" value="Aurora kinase A"/>
    <property type="match status" value="1"/>
</dbReference>
<evidence type="ECO:0000259" key="9">
    <source>
        <dbReference type="PROSITE" id="PS50011"/>
    </source>
</evidence>
<dbReference type="SMART" id="SM00133">
    <property type="entry name" value="S_TK_X"/>
    <property type="match status" value="1"/>
</dbReference>
<dbReference type="Proteomes" id="UP000187209">
    <property type="component" value="Unassembled WGS sequence"/>
</dbReference>
<dbReference type="PANTHER" id="PTHR24351">
    <property type="entry name" value="RIBOSOMAL PROTEIN S6 KINASE"/>
    <property type="match status" value="1"/>
</dbReference>
<feature type="region of interest" description="Disordered" evidence="8">
    <location>
        <begin position="1"/>
        <end position="29"/>
    </location>
</feature>
<evidence type="ECO:0000259" key="10">
    <source>
        <dbReference type="PROSITE" id="PS51285"/>
    </source>
</evidence>
<keyword evidence="5" id="KW-0418">Kinase</keyword>
<gene>
    <name evidence="11" type="ORF">SteCoe_3320</name>
</gene>
<feature type="domain" description="Protein kinase" evidence="9">
    <location>
        <begin position="126"/>
        <end position="380"/>
    </location>
</feature>
<dbReference type="OrthoDB" id="413209at2759"/>
<dbReference type="PROSITE" id="PS00107">
    <property type="entry name" value="PROTEIN_KINASE_ATP"/>
    <property type="match status" value="1"/>
</dbReference>
<feature type="binding site" evidence="7">
    <location>
        <position position="155"/>
    </location>
    <ligand>
        <name>ATP</name>
        <dbReference type="ChEBI" id="CHEBI:30616"/>
    </ligand>
</feature>
<dbReference type="InterPro" id="IPR045270">
    <property type="entry name" value="STKc_AGC"/>
</dbReference>
<dbReference type="CDD" id="cd05123">
    <property type="entry name" value="STKc_AGC"/>
    <property type="match status" value="1"/>
</dbReference>
<evidence type="ECO:0000256" key="6">
    <source>
        <dbReference type="ARBA" id="ARBA00022840"/>
    </source>
</evidence>
<dbReference type="Pfam" id="PF00069">
    <property type="entry name" value="Pkinase"/>
    <property type="match status" value="1"/>
</dbReference>